<evidence type="ECO:0000256" key="1">
    <source>
        <dbReference type="SAM" id="MobiDB-lite"/>
    </source>
</evidence>
<evidence type="ECO:0000313" key="3">
    <source>
        <dbReference type="Proteomes" id="UP001153387"/>
    </source>
</evidence>
<sequence length="138" mass="15755">MTEAAMNDMFWASMIPSSSLSGVSGPAYRTFTPLLRKKKAERQQSEMVALAFGAKGQHDRQAGMNGKNPKQSRQSPHNRFGSEMLLNDFDFPRFPLRPHPIENRDDDASQRFLDIVHGKCQIYRLIRLRGIKMDQFGV</sequence>
<dbReference type="Proteomes" id="UP001153387">
    <property type="component" value="Unassembled WGS sequence"/>
</dbReference>
<keyword evidence="3" id="KW-1185">Reference proteome</keyword>
<evidence type="ECO:0000313" key="2">
    <source>
        <dbReference type="EMBL" id="MDG0792197.1"/>
    </source>
</evidence>
<dbReference type="EMBL" id="JAPDHZ010000003">
    <property type="protein sequence ID" value="MDG0792197.1"/>
    <property type="molecule type" value="Genomic_DNA"/>
</dbReference>
<comment type="caution">
    <text evidence="2">The sequence shown here is derived from an EMBL/GenBank/DDBJ whole genome shotgun (WGS) entry which is preliminary data.</text>
</comment>
<organism evidence="2 3">
    <name type="scientific">Cohnella ginsengisoli</name>
    <dbReference type="NCBI Taxonomy" id="425004"/>
    <lineage>
        <taxon>Bacteria</taxon>
        <taxon>Bacillati</taxon>
        <taxon>Bacillota</taxon>
        <taxon>Bacilli</taxon>
        <taxon>Bacillales</taxon>
        <taxon>Paenibacillaceae</taxon>
        <taxon>Cohnella</taxon>
    </lineage>
</organism>
<gene>
    <name evidence="2" type="ORF">OMP38_15975</name>
</gene>
<proteinExistence type="predicted"/>
<accession>A0A9X4KKR3</accession>
<dbReference type="AlphaFoldDB" id="A0A9X4KKR3"/>
<protein>
    <submittedName>
        <fullName evidence="2">Uncharacterized protein</fullName>
    </submittedName>
</protein>
<name>A0A9X4KKR3_9BACL</name>
<feature type="region of interest" description="Disordered" evidence="1">
    <location>
        <begin position="53"/>
        <end position="81"/>
    </location>
</feature>
<feature type="compositionally biased region" description="Polar residues" evidence="1">
    <location>
        <begin position="68"/>
        <end position="77"/>
    </location>
</feature>
<reference evidence="2 3" key="1">
    <citation type="submission" date="2022-10" db="EMBL/GenBank/DDBJ databases">
        <title>Comparative genomic analysis of Cohnella hashimotonis sp. nov., isolated from the International Space Station.</title>
        <authorList>
            <person name="Simpson A."/>
            <person name="Venkateswaran K."/>
        </authorList>
    </citation>
    <scope>NUCLEOTIDE SEQUENCE [LARGE SCALE GENOMIC DNA]</scope>
    <source>
        <strain evidence="2 3">DSM 18997</strain>
    </source>
</reference>